<evidence type="ECO:0000256" key="6">
    <source>
        <dbReference type="ARBA" id="ARBA00022989"/>
    </source>
</evidence>
<feature type="transmembrane region" description="Helical" evidence="10">
    <location>
        <begin position="69"/>
        <end position="87"/>
    </location>
</feature>
<feature type="transmembrane region" description="Helical" evidence="10">
    <location>
        <begin position="130"/>
        <end position="151"/>
    </location>
</feature>
<dbReference type="GO" id="GO:0004984">
    <property type="term" value="F:olfactory receptor activity"/>
    <property type="evidence" value="ECO:0007669"/>
    <property type="project" value="InterPro"/>
</dbReference>
<proteinExistence type="evidence at transcript level"/>
<protein>
    <recommendedName>
        <fullName evidence="10">Odorant receptor</fullName>
    </recommendedName>
</protein>
<evidence type="ECO:0000256" key="9">
    <source>
        <dbReference type="ARBA" id="ARBA00023224"/>
    </source>
</evidence>
<keyword evidence="7 10" id="KW-0472">Membrane</keyword>
<feature type="transmembrane region" description="Helical" evidence="10">
    <location>
        <begin position="264"/>
        <end position="285"/>
    </location>
</feature>
<gene>
    <name evidence="11" type="primary">OR30</name>
</gene>
<evidence type="ECO:0000313" key="11">
    <source>
        <dbReference type="EMBL" id="QMS80345.1"/>
    </source>
</evidence>
<evidence type="ECO:0000256" key="2">
    <source>
        <dbReference type="ARBA" id="ARBA00022475"/>
    </source>
</evidence>
<comment type="subcellular location">
    <subcellularLocation>
        <location evidence="1 10">Cell membrane</location>
        <topology evidence="1 10">Multi-pass membrane protein</topology>
    </subcellularLocation>
</comment>
<feature type="transmembrane region" description="Helical" evidence="10">
    <location>
        <begin position="297"/>
        <end position="319"/>
    </location>
</feature>
<reference evidence="11" key="1">
    <citation type="submission" date="2019-09" db="EMBL/GenBank/DDBJ databases">
        <authorList>
            <person name="Yang H."/>
        </authorList>
    </citation>
    <scope>NUCLEOTIDE SEQUENCE</scope>
</reference>
<dbReference type="PANTHER" id="PTHR21137">
    <property type="entry name" value="ODORANT RECEPTOR"/>
    <property type="match status" value="1"/>
</dbReference>
<keyword evidence="3 10" id="KW-0716">Sensory transduction</keyword>
<name>A0A7G4KBV9_9NEOP</name>
<comment type="caution">
    <text evidence="10">Lacks conserved residue(s) required for the propagation of feature annotation.</text>
</comment>
<keyword evidence="9 10" id="KW-0807">Transducer</keyword>
<comment type="similarity">
    <text evidence="10">Belongs to the insect chemoreceptor superfamily. Heteromeric odorant receptor channel (TC 1.A.69) family.</text>
</comment>
<evidence type="ECO:0000256" key="8">
    <source>
        <dbReference type="ARBA" id="ARBA00023170"/>
    </source>
</evidence>
<evidence type="ECO:0000256" key="3">
    <source>
        <dbReference type="ARBA" id="ARBA00022606"/>
    </source>
</evidence>
<dbReference type="InterPro" id="IPR004117">
    <property type="entry name" value="7tm6_olfct_rcpt"/>
</dbReference>
<evidence type="ECO:0000256" key="5">
    <source>
        <dbReference type="ARBA" id="ARBA00022725"/>
    </source>
</evidence>
<evidence type="ECO:0000256" key="7">
    <source>
        <dbReference type="ARBA" id="ARBA00023136"/>
    </source>
</evidence>
<keyword evidence="6 10" id="KW-1133">Transmembrane helix</keyword>
<keyword evidence="2" id="KW-1003">Cell membrane</keyword>
<dbReference type="GO" id="GO:0005886">
    <property type="term" value="C:plasma membrane"/>
    <property type="evidence" value="ECO:0007669"/>
    <property type="project" value="UniProtKB-SubCell"/>
</dbReference>
<evidence type="ECO:0000256" key="4">
    <source>
        <dbReference type="ARBA" id="ARBA00022692"/>
    </source>
</evidence>
<dbReference type="EMBL" id="MN515197">
    <property type="protein sequence ID" value="QMS80345.1"/>
    <property type="molecule type" value="mRNA"/>
</dbReference>
<dbReference type="AlphaFoldDB" id="A0A7G4KBV9"/>
<sequence>MELDFERIYKLSVNLLKFNRFYPFYKIDMKWIVQVLFLYSISLLIFLALMQSSVYYIKINELSDVCDNGVFSLAFLGLTFMYGTVIWHKNDLIYLIESVQKDYDESKDLSQTEINFILDYIEKGKRVVHLWAFVSIFNVFFIPSRILVVMVSEGKYNLVDVLDSFHPNILEKSTSDIWIFFLELLIRLYYSIYANIMYVGFSPLGPIFMAHACGQLEIVMTRIKSIFTERNYDEREAKIKLIDVVQRMQRIYRFVDSINNTCELYYQITLNSTSLMLPLIVYMVIKDFQMDKVFQYITFIFGSFLMTFIPCSYSTLLLAKGDEMRESIYMSGWERHLDRDARATIIIVLTRASRPISIHTLFKTINLDAFTDVNIDFFINQSATIFIPDHRPLATPS</sequence>
<dbReference type="GO" id="GO:0007165">
    <property type="term" value="P:signal transduction"/>
    <property type="evidence" value="ECO:0007669"/>
    <property type="project" value="UniProtKB-KW"/>
</dbReference>
<accession>A0A7G4KBV9</accession>
<dbReference type="GO" id="GO:0005549">
    <property type="term" value="F:odorant binding"/>
    <property type="evidence" value="ECO:0007669"/>
    <property type="project" value="InterPro"/>
</dbReference>
<keyword evidence="5 10" id="KW-0552">Olfaction</keyword>
<feature type="transmembrane region" description="Helical" evidence="10">
    <location>
        <begin position="177"/>
        <end position="201"/>
    </location>
</feature>
<organism evidence="11">
    <name type="scientific">Histia rhodope</name>
    <dbReference type="NCBI Taxonomy" id="1453155"/>
    <lineage>
        <taxon>Eukaryota</taxon>
        <taxon>Metazoa</taxon>
        <taxon>Ecdysozoa</taxon>
        <taxon>Arthropoda</taxon>
        <taxon>Hexapoda</taxon>
        <taxon>Insecta</taxon>
        <taxon>Pterygota</taxon>
        <taxon>Neoptera</taxon>
        <taxon>Endopterygota</taxon>
        <taxon>Lepidoptera</taxon>
        <taxon>Glossata</taxon>
        <taxon>Ditrysia</taxon>
        <taxon>Zygaenoidea</taxon>
        <taxon>Zygaenidae</taxon>
        <taxon>Chalcosiinae</taxon>
        <taxon>Histia</taxon>
    </lineage>
</organism>
<dbReference type="Pfam" id="PF02949">
    <property type="entry name" value="7tm_6"/>
    <property type="match status" value="1"/>
</dbReference>
<feature type="transmembrane region" description="Helical" evidence="10">
    <location>
        <begin position="36"/>
        <end position="57"/>
    </location>
</feature>
<keyword evidence="8 10" id="KW-0675">Receptor</keyword>
<evidence type="ECO:0000256" key="10">
    <source>
        <dbReference type="RuleBase" id="RU351113"/>
    </source>
</evidence>
<dbReference type="PANTHER" id="PTHR21137:SF35">
    <property type="entry name" value="ODORANT RECEPTOR 19A-RELATED"/>
    <property type="match status" value="1"/>
</dbReference>
<evidence type="ECO:0000256" key="1">
    <source>
        <dbReference type="ARBA" id="ARBA00004651"/>
    </source>
</evidence>
<keyword evidence="4 10" id="KW-0812">Transmembrane</keyword>